<keyword evidence="2" id="KW-1185">Reference proteome</keyword>
<dbReference type="RefSeq" id="WP_002705486.1">
    <property type="nucleotide sequence ID" value="NZ_AAWS01000082.1"/>
</dbReference>
<reference evidence="1 2" key="1">
    <citation type="submission" date="2007-01" db="EMBL/GenBank/DDBJ databases">
        <authorList>
            <person name="Haygood M."/>
            <person name="Podell S."/>
            <person name="Anderson C."/>
            <person name="Hopkinson B."/>
            <person name="Roe K."/>
            <person name="Barbeau K."/>
            <person name="Gaasterland T."/>
            <person name="Ferriera S."/>
            <person name="Johnson J."/>
            <person name="Kravitz S."/>
            <person name="Beeson K."/>
            <person name="Sutton G."/>
            <person name="Rogers Y.-H."/>
            <person name="Friedman R."/>
            <person name="Frazier M."/>
            <person name="Venter J.C."/>
        </authorList>
    </citation>
    <scope>NUCLEOTIDE SEQUENCE [LARGE SCALE GENOMIC DNA]</scope>
    <source>
        <strain evidence="1 2">ATCC 23134</strain>
    </source>
</reference>
<dbReference type="OrthoDB" id="1522784at2"/>
<accession>A1ZZS5</accession>
<dbReference type="Pfam" id="PF11899">
    <property type="entry name" value="DUF3419"/>
    <property type="match status" value="1"/>
</dbReference>
<name>A1ZZS5_MICM2</name>
<dbReference type="InterPro" id="IPR021829">
    <property type="entry name" value="DUF3419"/>
</dbReference>
<gene>
    <name evidence="1" type="ORF">M23134_02462</name>
</gene>
<evidence type="ECO:0000313" key="1">
    <source>
        <dbReference type="EMBL" id="EAY24086.1"/>
    </source>
</evidence>
<dbReference type="eggNOG" id="COG5379">
    <property type="taxonomic scope" value="Bacteria"/>
</dbReference>
<protein>
    <recommendedName>
        <fullName evidence="3">S-adenosylmethionine:diacylglycerol 3-amino-3-carboxypropyl transferase</fullName>
    </recommendedName>
</protein>
<dbReference type="Proteomes" id="UP000004095">
    <property type="component" value="Unassembled WGS sequence"/>
</dbReference>
<proteinExistence type="predicted"/>
<dbReference type="EMBL" id="AAWS01000082">
    <property type="protein sequence ID" value="EAY24086.1"/>
    <property type="molecule type" value="Genomic_DNA"/>
</dbReference>
<evidence type="ECO:0008006" key="3">
    <source>
        <dbReference type="Google" id="ProtNLM"/>
    </source>
</evidence>
<evidence type="ECO:0000313" key="2">
    <source>
        <dbReference type="Proteomes" id="UP000004095"/>
    </source>
</evidence>
<organism evidence="1 2">
    <name type="scientific">Microscilla marina ATCC 23134</name>
    <dbReference type="NCBI Taxonomy" id="313606"/>
    <lineage>
        <taxon>Bacteria</taxon>
        <taxon>Pseudomonadati</taxon>
        <taxon>Bacteroidota</taxon>
        <taxon>Cytophagia</taxon>
        <taxon>Cytophagales</taxon>
        <taxon>Microscillaceae</taxon>
        <taxon>Microscilla</taxon>
    </lineage>
</organism>
<comment type="caution">
    <text evidence="1">The sequence shown here is derived from an EMBL/GenBank/DDBJ whole genome shotgun (WGS) entry which is preliminary data.</text>
</comment>
<dbReference type="PANTHER" id="PTHR47473">
    <property type="entry name" value="BTA1P"/>
    <property type="match status" value="1"/>
</dbReference>
<dbReference type="PANTHER" id="PTHR47473:SF1">
    <property type="entry name" value="METHYLTRANSFERASE DOMAIN-CONTAINING PROTEIN"/>
    <property type="match status" value="1"/>
</dbReference>
<feature type="non-terminal residue" evidence="1">
    <location>
        <position position="354"/>
    </location>
</feature>
<dbReference type="AlphaFoldDB" id="A1ZZS5"/>
<sequence>MSEQLKKVRHDYIRYANCWEDADILLDALQVGNDDRVLSIGSAGDNSFSMLAQDAELVVAVDINPVQLNLIELKKAAIATLNHQEFLQFLGFEECEQRWELFQTVKSELSSEIASFWSNRRQEIEEGIIYQGKFEKYFKLFHKKVLPLIHTKKRIRRLFELKSANEQAEYFNASWNNRRWRLLFKIFFSRFVMGRLGRDPQFLKEVEVPVSTFIASTANDHLSSVACQQNYFLQFILTGKFNTALPHYARKENFELIKPRIHRMTVYNGLAEDAFKAFEGFNKFNLSNIFEYMNPELFQSVSENLWQEALSGARYAYWNLMVPRRMSKILSGLFYDEANAQHLSQQDKGFFYGN</sequence>